<dbReference type="Pfam" id="PF13410">
    <property type="entry name" value="GST_C_2"/>
    <property type="match status" value="1"/>
</dbReference>
<dbReference type="PROSITE" id="PS50404">
    <property type="entry name" value="GST_NTER"/>
    <property type="match status" value="1"/>
</dbReference>
<evidence type="ECO:0000313" key="3">
    <source>
        <dbReference type="Proteomes" id="UP000574390"/>
    </source>
</evidence>
<dbReference type="GO" id="GO:0005739">
    <property type="term" value="C:mitochondrion"/>
    <property type="evidence" value="ECO:0007669"/>
    <property type="project" value="TreeGrafter"/>
</dbReference>
<dbReference type="CDD" id="cd00570">
    <property type="entry name" value="GST_N_family"/>
    <property type="match status" value="1"/>
</dbReference>
<dbReference type="PANTHER" id="PTHR12782">
    <property type="entry name" value="MICROSOMAL PROSTAGLANDIN E SYNTHASE-2"/>
    <property type="match status" value="1"/>
</dbReference>
<organism evidence="2 3">
    <name type="scientific">Perkinsus olseni</name>
    <name type="common">Perkinsus atlanticus</name>
    <dbReference type="NCBI Taxonomy" id="32597"/>
    <lineage>
        <taxon>Eukaryota</taxon>
        <taxon>Sar</taxon>
        <taxon>Alveolata</taxon>
        <taxon>Perkinsozoa</taxon>
        <taxon>Perkinsea</taxon>
        <taxon>Perkinsida</taxon>
        <taxon>Perkinsidae</taxon>
        <taxon>Perkinsus</taxon>
    </lineage>
</organism>
<comment type="caution">
    <text evidence="2">The sequence shown here is derived from an EMBL/GenBank/DDBJ whole genome shotgun (WGS) entry which is preliminary data.</text>
</comment>
<feature type="domain" description="GST N-terminal" evidence="1">
    <location>
        <begin position="149"/>
        <end position="231"/>
    </location>
</feature>
<dbReference type="InterPro" id="IPR036249">
    <property type="entry name" value="Thioredoxin-like_sf"/>
</dbReference>
<protein>
    <recommendedName>
        <fullName evidence="1">GST N-terminal domain-containing protein</fullName>
    </recommendedName>
</protein>
<dbReference type="PANTHER" id="PTHR12782:SF5">
    <property type="entry name" value="PROSTAGLANDIN E SYNTHASE 2"/>
    <property type="match status" value="1"/>
</dbReference>
<reference evidence="2 3" key="1">
    <citation type="submission" date="2020-04" db="EMBL/GenBank/DDBJ databases">
        <title>Perkinsus olseni comparative genomics.</title>
        <authorList>
            <person name="Bogema D.R."/>
        </authorList>
    </citation>
    <scope>NUCLEOTIDE SEQUENCE [LARGE SCALE GENOMIC DNA]</scope>
    <source>
        <strain evidence="2">ATCC PRA-205</strain>
    </source>
</reference>
<sequence>MRVTLTQDHIVHGKPIELKAPWETEESTKINADEFENAVDYCATSASSRLACELLRTAIIDLLTSREALGQATMNNILCDDEDWIRNTARRLPSSEVRRAILNLCKEFGLSELSVTYKGRTTLEGSNGDCGPSGATMLYVRPNAMSTCPSFTLYGSNASPYSCKMRALMRYRRLHFKWVPLNPMEMASHLNPNIRALKAKVIPVLEWSDGRVLNDSTVIIDALEAEFRDGRTVVPPTGPARFLAKLLEDFFDEWFMKAMFNRRWSSETDRDWSSRWIISDQLMSAPELATLPSPSQTSGLIKFFRDRQVGRLALVGCEDDELWQHVMYEVVGALDMQLKSGDACRFLLGPRLTCADFALYGVLKQLSLDHTAGRFIQDHFDAAYGWVLAMDDLSGLATDVDWKSLHIDTPAVKKILKLISAMYMPYLVANGKATRGEWVEVEFHLNDGQTFRHKEKFGPYQKKCLDDLKRHYEQLTASQRREIATLAGPDIGRCLDGSGSKL</sequence>
<dbReference type="Pfam" id="PF13417">
    <property type="entry name" value="GST_N_3"/>
    <property type="match status" value="1"/>
</dbReference>
<dbReference type="EMBL" id="JABANM010022251">
    <property type="protein sequence ID" value="KAF4719892.1"/>
    <property type="molecule type" value="Genomic_DNA"/>
</dbReference>
<dbReference type="Gene3D" id="3.40.30.10">
    <property type="entry name" value="Glutaredoxin"/>
    <property type="match status" value="1"/>
</dbReference>
<gene>
    <name evidence="2" type="ORF">FOZ62_032093</name>
</gene>
<evidence type="ECO:0000313" key="2">
    <source>
        <dbReference type="EMBL" id="KAF4719892.1"/>
    </source>
</evidence>
<dbReference type="Proteomes" id="UP000574390">
    <property type="component" value="Unassembled WGS sequence"/>
</dbReference>
<proteinExistence type="predicted"/>
<dbReference type="AlphaFoldDB" id="A0A7J6RHQ3"/>
<dbReference type="InterPro" id="IPR004045">
    <property type="entry name" value="Glutathione_S-Trfase_N"/>
</dbReference>
<name>A0A7J6RHQ3_PEROL</name>
<accession>A0A7J6RHQ3</accession>
<dbReference type="SUPFAM" id="SSF52833">
    <property type="entry name" value="Thioredoxin-like"/>
    <property type="match status" value="1"/>
</dbReference>
<evidence type="ECO:0000259" key="1">
    <source>
        <dbReference type="PROSITE" id="PS50404"/>
    </source>
</evidence>